<dbReference type="InterPro" id="IPR036412">
    <property type="entry name" value="HAD-like_sf"/>
</dbReference>
<dbReference type="InterPro" id="IPR024197">
    <property type="entry name" value="TPP-like"/>
</dbReference>
<gene>
    <name evidence="2" type="ORF">J2Z40_001822</name>
</gene>
<dbReference type="EMBL" id="JAGIKZ010000008">
    <property type="protein sequence ID" value="MBP2241260.1"/>
    <property type="molecule type" value="Genomic_DNA"/>
</dbReference>
<dbReference type="SUPFAM" id="SSF56784">
    <property type="entry name" value="HAD-like"/>
    <property type="match status" value="1"/>
</dbReference>
<comment type="caution">
    <text evidence="2">The sequence shown here is derived from an EMBL/GenBank/DDBJ whole genome shotgun (WGS) entry which is preliminary data.</text>
</comment>
<evidence type="ECO:0000313" key="3">
    <source>
        <dbReference type="Proteomes" id="UP001519293"/>
    </source>
</evidence>
<name>A0ABS4RFW8_9BACI</name>
<dbReference type="RefSeq" id="WP_066395189.1">
    <property type="nucleotide sequence ID" value="NZ_JAGIKZ010000008.1"/>
</dbReference>
<dbReference type="InterPro" id="IPR006380">
    <property type="entry name" value="SPP-like_dom"/>
</dbReference>
<evidence type="ECO:0000313" key="2">
    <source>
        <dbReference type="EMBL" id="MBP2241260.1"/>
    </source>
</evidence>
<dbReference type="Proteomes" id="UP001519293">
    <property type="component" value="Unassembled WGS sequence"/>
</dbReference>
<sequence length="267" mass="30702">MMMFASDLDRTLIYSKRALIELNEQMDEKLIGVEKKDGREVAFMTIHAYTLLKELANQLLFVPVTTRTHEQYSRIFIFTKQIPLTYAITSNGANIVHNGVSLKEWRHLVDYRLKHECMSFVEMIDAIASFQIKGVLKKVENLFFYYILDEELSIETKKLLQLMAEANGWRISIQGRKLYLMPVPVCKGEAVKFIKEREGIHHIFGAGDSLLDDDFLKICDQSYIPSHGELINSHINCNHYKQTQNKGVMAGEEIIEGIVKELKGSLI</sequence>
<evidence type="ECO:0000259" key="1">
    <source>
        <dbReference type="Pfam" id="PF05116"/>
    </source>
</evidence>
<protein>
    <submittedName>
        <fullName evidence="2">Hydroxymethylpyrimidine pyrophosphatase-like HAD family hydrolase</fullName>
    </submittedName>
</protein>
<organism evidence="2 3">
    <name type="scientific">Cytobacillus eiseniae</name>
    <dbReference type="NCBI Taxonomy" id="762947"/>
    <lineage>
        <taxon>Bacteria</taxon>
        <taxon>Bacillati</taxon>
        <taxon>Bacillota</taxon>
        <taxon>Bacilli</taxon>
        <taxon>Bacillales</taxon>
        <taxon>Bacillaceae</taxon>
        <taxon>Cytobacillus</taxon>
    </lineage>
</organism>
<dbReference type="PIRSF" id="PIRSF030802">
    <property type="entry name" value="UCP030802"/>
    <property type="match status" value="1"/>
</dbReference>
<dbReference type="Gene3D" id="3.40.50.1000">
    <property type="entry name" value="HAD superfamily/HAD-like"/>
    <property type="match status" value="1"/>
</dbReference>
<proteinExistence type="predicted"/>
<feature type="domain" description="Sucrose phosphatase-like" evidence="1">
    <location>
        <begin position="3"/>
        <end position="217"/>
    </location>
</feature>
<reference evidence="2 3" key="1">
    <citation type="submission" date="2021-03" db="EMBL/GenBank/DDBJ databases">
        <title>Genomic Encyclopedia of Type Strains, Phase IV (KMG-IV): sequencing the most valuable type-strain genomes for metagenomic binning, comparative biology and taxonomic classification.</title>
        <authorList>
            <person name="Goeker M."/>
        </authorList>
    </citation>
    <scope>NUCLEOTIDE SEQUENCE [LARGE SCALE GENOMIC DNA]</scope>
    <source>
        <strain evidence="2 3">DSM 26675</strain>
    </source>
</reference>
<accession>A0ABS4RFW8</accession>
<dbReference type="Pfam" id="PF05116">
    <property type="entry name" value="S6PP"/>
    <property type="match status" value="1"/>
</dbReference>
<dbReference type="InterPro" id="IPR023214">
    <property type="entry name" value="HAD_sf"/>
</dbReference>
<keyword evidence="3" id="KW-1185">Reference proteome</keyword>